<feature type="compositionally biased region" description="Basic and acidic residues" evidence="1">
    <location>
        <begin position="88"/>
        <end position="104"/>
    </location>
</feature>
<organism evidence="2 3">
    <name type="scientific">Forsythia ovata</name>
    <dbReference type="NCBI Taxonomy" id="205694"/>
    <lineage>
        <taxon>Eukaryota</taxon>
        <taxon>Viridiplantae</taxon>
        <taxon>Streptophyta</taxon>
        <taxon>Embryophyta</taxon>
        <taxon>Tracheophyta</taxon>
        <taxon>Spermatophyta</taxon>
        <taxon>Magnoliopsida</taxon>
        <taxon>eudicotyledons</taxon>
        <taxon>Gunneridae</taxon>
        <taxon>Pentapetalae</taxon>
        <taxon>asterids</taxon>
        <taxon>lamiids</taxon>
        <taxon>Lamiales</taxon>
        <taxon>Oleaceae</taxon>
        <taxon>Forsythieae</taxon>
        <taxon>Forsythia</taxon>
    </lineage>
</organism>
<comment type="caution">
    <text evidence="2">The sequence shown here is derived from an EMBL/GenBank/DDBJ whole genome shotgun (WGS) entry which is preliminary data.</text>
</comment>
<evidence type="ECO:0000313" key="2">
    <source>
        <dbReference type="EMBL" id="KAL2545489.1"/>
    </source>
</evidence>
<dbReference type="Proteomes" id="UP001604277">
    <property type="component" value="Unassembled WGS sequence"/>
</dbReference>
<sequence>MSGFYFSSVPKLKIRRGGVVDDFSPPPLVTSAASVLGVAVPQMPKTMVSISSFIPLAPEVTSDVPSVPFHAEPVSLSKNFRRSGKRKVAADSKEEPSMPRKRMENVGIFRRTGQGRENPSSEVEDRTP</sequence>
<gene>
    <name evidence="2" type="ORF">Fot_14722</name>
</gene>
<reference evidence="3" key="1">
    <citation type="submission" date="2024-07" db="EMBL/GenBank/DDBJ databases">
        <title>Two chromosome-level genome assemblies of Korean endemic species Abeliophyllum distichum and Forsythia ovata (Oleaceae).</title>
        <authorList>
            <person name="Jang H."/>
        </authorList>
    </citation>
    <scope>NUCLEOTIDE SEQUENCE [LARGE SCALE GENOMIC DNA]</scope>
</reference>
<keyword evidence="3" id="KW-1185">Reference proteome</keyword>
<dbReference type="AlphaFoldDB" id="A0ABD1W745"/>
<feature type="region of interest" description="Disordered" evidence="1">
    <location>
        <begin position="78"/>
        <end position="128"/>
    </location>
</feature>
<dbReference type="EMBL" id="JBFOLJ010000004">
    <property type="protein sequence ID" value="KAL2545489.1"/>
    <property type="molecule type" value="Genomic_DNA"/>
</dbReference>
<proteinExistence type="predicted"/>
<accession>A0ABD1W745</accession>
<name>A0ABD1W745_9LAMI</name>
<evidence type="ECO:0000256" key="1">
    <source>
        <dbReference type="SAM" id="MobiDB-lite"/>
    </source>
</evidence>
<protein>
    <submittedName>
        <fullName evidence="2">Uncharacterized protein</fullName>
    </submittedName>
</protein>
<evidence type="ECO:0000313" key="3">
    <source>
        <dbReference type="Proteomes" id="UP001604277"/>
    </source>
</evidence>